<gene>
    <name evidence="2" type="primary">22</name>
    <name evidence="2" type="ORF">SEA_IAMGROOT_22</name>
</gene>
<proteinExistence type="predicted"/>
<protein>
    <submittedName>
        <fullName evidence="2">Uncharacterized protein</fullName>
    </submittedName>
</protein>
<keyword evidence="1" id="KW-0472">Membrane</keyword>
<reference evidence="3" key="1">
    <citation type="submission" date="2019-05" db="EMBL/GenBank/DDBJ databases">
        <authorList>
            <person name="Matney K."/>
            <person name="Lacafta O."/>
            <person name="Ahmed J."/>
            <person name="Anderson S."/>
            <person name="Assadpour T."/>
            <person name="Espinosa K."/>
            <person name="Gadsden T."/>
            <person name="Graham A."/>
            <person name="Hajjar W."/>
            <person name="Howard T."/>
            <person name="Matsen K."/>
            <person name="Osu J."/>
            <person name="Rup E."/>
            <person name="Sang H."/>
            <person name="Wadi S."/>
            <person name="McNeal J."/>
            <person name="Temple L."/>
        </authorList>
    </citation>
    <scope>NUCLEOTIDE SEQUENCE [LARGE SCALE GENOMIC DNA]</scope>
</reference>
<keyword evidence="1" id="KW-0812">Transmembrane</keyword>
<keyword evidence="1" id="KW-1133">Transmembrane helix</keyword>
<dbReference type="Proteomes" id="UP000317085">
    <property type="component" value="Segment"/>
</dbReference>
<accession>A0A4Y6E707</accession>
<evidence type="ECO:0000313" key="3">
    <source>
        <dbReference type="Proteomes" id="UP000317085"/>
    </source>
</evidence>
<evidence type="ECO:0000256" key="1">
    <source>
        <dbReference type="SAM" id="Phobius"/>
    </source>
</evidence>
<feature type="transmembrane region" description="Helical" evidence="1">
    <location>
        <begin position="64"/>
        <end position="86"/>
    </location>
</feature>
<organism evidence="2 3">
    <name type="scientific">Microbacterium phage IAmGroot</name>
    <dbReference type="NCBI Taxonomy" id="2588486"/>
    <lineage>
        <taxon>Viruses</taxon>
        <taxon>Duplodnaviria</taxon>
        <taxon>Heunggongvirae</taxon>
        <taxon>Uroviricota</taxon>
        <taxon>Caudoviricetes</taxon>
        <taxon>Casidaviridae</taxon>
        <taxon>Gardenstatevirus</taxon>
        <taxon>Gardenstatevirus iamgroot</taxon>
    </lineage>
</organism>
<name>A0A4Y6E707_9CAUD</name>
<evidence type="ECO:0000313" key="2">
    <source>
        <dbReference type="EMBL" id="QDF14195.1"/>
    </source>
</evidence>
<dbReference type="EMBL" id="MK880124">
    <property type="protein sequence ID" value="QDF14195.1"/>
    <property type="molecule type" value="Genomic_DNA"/>
</dbReference>
<keyword evidence="3" id="KW-1185">Reference proteome</keyword>
<sequence>MAALPAETTVAVVNAPDETAVLVAIARLEGKVDATLAVHGADLSRLRDSHADHEARIRSLERKLWIAAGGAAVLGGVLGNIAPFLATP</sequence>